<dbReference type="PROSITE" id="PS50012">
    <property type="entry name" value="RCC1_3"/>
    <property type="match status" value="1"/>
</dbReference>
<dbReference type="Gene3D" id="3.30.710.10">
    <property type="entry name" value="Potassium Channel Kv1.1, Chain A"/>
    <property type="match status" value="1"/>
</dbReference>
<feature type="compositionally biased region" description="Basic residues" evidence="3">
    <location>
        <begin position="442"/>
        <end position="454"/>
    </location>
</feature>
<feature type="repeat" description="RCC1" evidence="2">
    <location>
        <begin position="187"/>
        <end position="234"/>
    </location>
</feature>
<evidence type="ECO:0000256" key="2">
    <source>
        <dbReference type="PROSITE-ProRule" id="PRU00235"/>
    </source>
</evidence>
<evidence type="ECO:0000313" key="6">
    <source>
        <dbReference type="Proteomes" id="UP001146793"/>
    </source>
</evidence>
<accession>A0AAV7YN67</accession>
<dbReference type="PROSITE" id="PS50097">
    <property type="entry name" value="BTB"/>
    <property type="match status" value="1"/>
</dbReference>
<proteinExistence type="predicted"/>
<dbReference type="Pfam" id="PF13540">
    <property type="entry name" value="RCC1_2"/>
    <property type="match status" value="1"/>
</dbReference>
<dbReference type="SUPFAM" id="SSF54695">
    <property type="entry name" value="POZ domain"/>
    <property type="match status" value="1"/>
</dbReference>
<evidence type="ECO:0000313" key="5">
    <source>
        <dbReference type="EMBL" id="KAJ3430415.1"/>
    </source>
</evidence>
<evidence type="ECO:0000256" key="1">
    <source>
        <dbReference type="ARBA" id="ARBA00022737"/>
    </source>
</evidence>
<feature type="compositionally biased region" description="Basic and acidic residues" evidence="3">
    <location>
        <begin position="456"/>
        <end position="468"/>
    </location>
</feature>
<dbReference type="CDD" id="cd18186">
    <property type="entry name" value="BTB_POZ_ZBTB_KLHL-like"/>
    <property type="match status" value="1"/>
</dbReference>
<name>A0AAV7YN67_9EUKA</name>
<feature type="compositionally biased region" description="Basic and acidic residues" evidence="3">
    <location>
        <begin position="432"/>
        <end position="441"/>
    </location>
</feature>
<dbReference type="AlphaFoldDB" id="A0AAV7YN67"/>
<gene>
    <name evidence="5" type="ORF">M0812_23422</name>
</gene>
<reference evidence="5" key="1">
    <citation type="submission" date="2022-08" db="EMBL/GenBank/DDBJ databases">
        <title>Novel sulphate-reducing endosymbionts in the free-living metamonad Anaeramoeba.</title>
        <authorList>
            <person name="Jerlstrom-Hultqvist J."/>
            <person name="Cepicka I."/>
            <person name="Gallot-Lavallee L."/>
            <person name="Salas-Leiva D."/>
            <person name="Curtis B.A."/>
            <person name="Zahonova K."/>
            <person name="Pipaliya S."/>
            <person name="Dacks J."/>
            <person name="Roger A.J."/>
        </authorList>
    </citation>
    <scope>NUCLEOTIDE SEQUENCE</scope>
    <source>
        <strain evidence="5">Busselton2</strain>
    </source>
</reference>
<dbReference type="InterPro" id="IPR000408">
    <property type="entry name" value="Reg_chr_condens"/>
</dbReference>
<sequence>MSESVPQSKIFLSGSKRSLKYLLDPQEERKCSLPNWTSATKIQNQQKIKKILINGNAMINRSHHSDFNCLVWKGTNKLEFHTSSFDSSRKSNKKQKKKFRMENERIKEIQCGISTFLILTEAGKVFSLAEYNKRGKSSPTHIPLQDFRKSTFNKIRPIPFFNKDQNNRKVKSIAMTSYSNYYLCFSNKLYANGDNEKGQLGDGTNKSKMLPVFIQDNVSRIFGGDQSNHFFFTTNTNELFGCGYNYFGQLANRDYHNQNLPKKVPDWNASDILNIYCARSKSILITKRGGIYVSGSIIKNGLIKDIANFTQIQEFKNKKVINVACGNFITLCLTSKNEMYGWGFRHDDHPTNQYQNINDRWDKPRKINLPQFYRNNHSICFELFCGYSSIVLYSKYIDCLKQDFKNVFESKKYCDSNLVIKNKNGNENGGINKDKNKDKNKNKNKNKNRVKNKNKSGNENENKNEKKNGGNKKTYIPVHKLLIELRTGLKIKQIQKIINKNNFGEKGLNKFLKWVYYDHEEIINEKLIIIFNSFNLNYPPPKNSLENDLFKLFKDEKSKEFFILVQKQKIIKKKKLKKIMKLKKSFKKKIKIKDDEQNKNKIKIKEEEEVEGYEKIPVHKLILLIRSGLYRDMFDNLNEKEKNINQIKDYTGKSMDALQIFIKYLYTDKMYINKIAPREVRGPKLIFEELQDSVEYYQLNNNSNLLDELKQLKN</sequence>
<comment type="caution">
    <text evidence="5">The sequence shown here is derived from an EMBL/GenBank/DDBJ whole genome shotgun (WGS) entry which is preliminary data.</text>
</comment>
<dbReference type="InterPro" id="IPR011333">
    <property type="entry name" value="SKP1/BTB/POZ_sf"/>
</dbReference>
<protein>
    <submittedName>
        <fullName evidence="5">Btk-binding protein-related</fullName>
    </submittedName>
</protein>
<dbReference type="Pfam" id="PF00415">
    <property type="entry name" value="RCC1"/>
    <property type="match status" value="1"/>
</dbReference>
<dbReference type="InterPro" id="IPR009091">
    <property type="entry name" value="RCC1/BLIP-II"/>
</dbReference>
<dbReference type="InterPro" id="IPR000210">
    <property type="entry name" value="BTB/POZ_dom"/>
</dbReference>
<feature type="region of interest" description="Disordered" evidence="3">
    <location>
        <begin position="425"/>
        <end position="472"/>
    </location>
</feature>
<dbReference type="Proteomes" id="UP001146793">
    <property type="component" value="Unassembled WGS sequence"/>
</dbReference>
<evidence type="ECO:0000259" key="4">
    <source>
        <dbReference type="PROSITE" id="PS50097"/>
    </source>
</evidence>
<dbReference type="Gene3D" id="2.130.10.30">
    <property type="entry name" value="Regulator of chromosome condensation 1/beta-lactamase-inhibitor protein II"/>
    <property type="match status" value="1"/>
</dbReference>
<dbReference type="EMBL" id="JANTQA010000051">
    <property type="protein sequence ID" value="KAJ3430415.1"/>
    <property type="molecule type" value="Genomic_DNA"/>
</dbReference>
<dbReference type="SUPFAM" id="SSF50985">
    <property type="entry name" value="RCC1/BLIP-II"/>
    <property type="match status" value="1"/>
</dbReference>
<feature type="domain" description="BTB" evidence="4">
    <location>
        <begin position="600"/>
        <end position="674"/>
    </location>
</feature>
<organism evidence="5 6">
    <name type="scientific">Anaeramoeba flamelloides</name>
    <dbReference type="NCBI Taxonomy" id="1746091"/>
    <lineage>
        <taxon>Eukaryota</taxon>
        <taxon>Metamonada</taxon>
        <taxon>Anaeramoebidae</taxon>
        <taxon>Anaeramoeba</taxon>
    </lineage>
</organism>
<dbReference type="InterPro" id="IPR051210">
    <property type="entry name" value="Ub_ligase/GEF_domain"/>
</dbReference>
<dbReference type="PANTHER" id="PTHR22870">
    <property type="entry name" value="REGULATOR OF CHROMOSOME CONDENSATION"/>
    <property type="match status" value="1"/>
</dbReference>
<evidence type="ECO:0000256" key="3">
    <source>
        <dbReference type="SAM" id="MobiDB-lite"/>
    </source>
</evidence>
<dbReference type="PANTHER" id="PTHR22870:SF466">
    <property type="entry name" value="ANKYRIN REPEAT-CONTAINING PROTEIN"/>
    <property type="match status" value="1"/>
</dbReference>
<keyword evidence="1" id="KW-0677">Repeat</keyword>
<dbReference type="Pfam" id="PF00651">
    <property type="entry name" value="BTB"/>
    <property type="match status" value="1"/>
</dbReference>